<dbReference type="Pfam" id="PF07065">
    <property type="entry name" value="D123"/>
    <property type="match status" value="1"/>
</dbReference>
<dbReference type="AlphaFoldDB" id="A0ABD3RGH7"/>
<evidence type="ECO:0008006" key="5">
    <source>
        <dbReference type="Google" id="ProtNLM"/>
    </source>
</evidence>
<feature type="compositionally biased region" description="Acidic residues" evidence="2">
    <location>
        <begin position="61"/>
        <end position="71"/>
    </location>
</feature>
<dbReference type="EMBL" id="JALLPB020000214">
    <property type="protein sequence ID" value="KAL3812147.1"/>
    <property type="molecule type" value="Genomic_DNA"/>
</dbReference>
<sequence length="557" mass="62529">MTTNPDVYDVAAGDHDYDDDDDDVRNPSSPPRPTAFEVYACQFSSWYHAFRDMDHKGDIDIDEDADDDGEEGGWGTTTTTTTTMTRRRTTRRRRKNVTIESTIIKPLPAEFVDYLLSDGVRLPKCATRVSSCMNDADCKDDGAEDEYNDDDDDDNIRWEDDDNDDDVSTSDGGVGTVVGADRQHAFPDLTARVQAALDSYSSGGGGDGGEGGGCFPKLNWSAPRDASWINCGTLRCRKAGDVYLLLKSSDFIAFDLEEAWEGLREDKENGGEEDDDAKDVVDNDDDDDEEEEEEEEKEEGRLDVATETMTTSTTMKNTMPTTPREYEYELVLRKWCNLHPSMEFRCFVYDKELVAISQRYPSKYYSHLQPAPSATDDDGDGSMGHRRSHPYADVILAFFESYVRDRFADGEVRRYVLDVYLDARTRLDSRFQRLGSRTDCLLFDWDELSALGGRAVEVRRRRRRRRRRRKMDGVGNGVDDGDGVGGSVVVVDDVIIPEMRVVTKEMKSMTYDPLSCYRGPTDVVNLLGGGGGGGCIKTGENASFEDFMKLCVRPSEM</sequence>
<dbReference type="PANTHER" id="PTHR15323:SF6">
    <property type="entry name" value="CELL DIVISION CYCLE PROTEIN 123 HOMOLOG"/>
    <property type="match status" value="1"/>
</dbReference>
<dbReference type="Proteomes" id="UP001530377">
    <property type="component" value="Unassembled WGS sequence"/>
</dbReference>
<gene>
    <name evidence="3" type="ORF">ACHAXA_001854</name>
</gene>
<comment type="caution">
    <text evidence="3">The sequence shown here is derived from an EMBL/GenBank/DDBJ whole genome shotgun (WGS) entry which is preliminary data.</text>
</comment>
<dbReference type="InterPro" id="IPR009772">
    <property type="entry name" value="CDC123"/>
</dbReference>
<name>A0ABD3RGH7_9STRA</name>
<feature type="region of interest" description="Disordered" evidence="2">
    <location>
        <begin position="139"/>
        <end position="175"/>
    </location>
</feature>
<protein>
    <recommendedName>
        <fullName evidence="5">Cell division cycle protein 123</fullName>
    </recommendedName>
</protein>
<evidence type="ECO:0000313" key="3">
    <source>
        <dbReference type="EMBL" id="KAL3812147.1"/>
    </source>
</evidence>
<comment type="similarity">
    <text evidence="1">Belongs to the CDC123 family.</text>
</comment>
<reference evidence="3 4" key="1">
    <citation type="submission" date="2024-10" db="EMBL/GenBank/DDBJ databases">
        <title>Updated reference genomes for cyclostephanoid diatoms.</title>
        <authorList>
            <person name="Roberts W.R."/>
            <person name="Alverson A.J."/>
        </authorList>
    </citation>
    <scope>NUCLEOTIDE SEQUENCE [LARGE SCALE GENOMIC DNA]</scope>
    <source>
        <strain evidence="3 4">AJA228-03</strain>
    </source>
</reference>
<feature type="compositionally biased region" description="Acidic residues" evidence="2">
    <location>
        <begin position="271"/>
        <end position="297"/>
    </location>
</feature>
<dbReference type="PANTHER" id="PTHR15323">
    <property type="entry name" value="D123 PROTEIN"/>
    <property type="match status" value="1"/>
</dbReference>
<accession>A0ABD3RGH7</accession>
<feature type="compositionally biased region" description="Acidic residues" evidence="2">
    <location>
        <begin position="142"/>
        <end position="168"/>
    </location>
</feature>
<feature type="region of interest" description="Disordered" evidence="2">
    <location>
        <begin position="61"/>
        <end position="93"/>
    </location>
</feature>
<keyword evidence="4" id="KW-1185">Reference proteome</keyword>
<feature type="region of interest" description="Disordered" evidence="2">
    <location>
        <begin position="264"/>
        <end position="306"/>
    </location>
</feature>
<evidence type="ECO:0000313" key="4">
    <source>
        <dbReference type="Proteomes" id="UP001530377"/>
    </source>
</evidence>
<organism evidence="3 4">
    <name type="scientific">Cyclostephanos tholiformis</name>
    <dbReference type="NCBI Taxonomy" id="382380"/>
    <lineage>
        <taxon>Eukaryota</taxon>
        <taxon>Sar</taxon>
        <taxon>Stramenopiles</taxon>
        <taxon>Ochrophyta</taxon>
        <taxon>Bacillariophyta</taxon>
        <taxon>Coscinodiscophyceae</taxon>
        <taxon>Thalassiosirophycidae</taxon>
        <taxon>Stephanodiscales</taxon>
        <taxon>Stephanodiscaceae</taxon>
        <taxon>Cyclostephanos</taxon>
    </lineage>
</organism>
<feature type="region of interest" description="Disordered" evidence="2">
    <location>
        <begin position="1"/>
        <end position="34"/>
    </location>
</feature>
<evidence type="ECO:0000256" key="2">
    <source>
        <dbReference type="SAM" id="MobiDB-lite"/>
    </source>
</evidence>
<proteinExistence type="inferred from homology"/>
<feature type="compositionally biased region" description="Low complexity" evidence="2">
    <location>
        <begin position="1"/>
        <end position="11"/>
    </location>
</feature>
<evidence type="ECO:0000256" key="1">
    <source>
        <dbReference type="ARBA" id="ARBA00011047"/>
    </source>
</evidence>